<dbReference type="Pfam" id="PF13715">
    <property type="entry name" value="CarbopepD_reg_2"/>
    <property type="match status" value="1"/>
</dbReference>
<dbReference type="InterPro" id="IPR037066">
    <property type="entry name" value="Plug_dom_sf"/>
</dbReference>
<organism evidence="7 8">
    <name type="scientific">Hymenobacter coccineus</name>
    <dbReference type="NCBI Taxonomy" id="1908235"/>
    <lineage>
        <taxon>Bacteria</taxon>
        <taxon>Pseudomonadati</taxon>
        <taxon>Bacteroidota</taxon>
        <taxon>Cytophagia</taxon>
        <taxon>Cytophagales</taxon>
        <taxon>Hymenobacteraceae</taxon>
        <taxon>Hymenobacter</taxon>
    </lineage>
</organism>
<feature type="signal peptide" evidence="4">
    <location>
        <begin position="1"/>
        <end position="25"/>
    </location>
</feature>
<dbReference type="RefSeq" id="WP_070740750.1">
    <property type="nucleotide sequence ID" value="NZ_MDZA01000041.1"/>
</dbReference>
<dbReference type="AlphaFoldDB" id="A0A1G1TLF5"/>
<evidence type="ECO:0000256" key="4">
    <source>
        <dbReference type="SAM" id="SignalP"/>
    </source>
</evidence>
<keyword evidence="4" id="KW-0732">Signal</keyword>
<comment type="subcellular location">
    <subcellularLocation>
        <location evidence="1">Cell outer membrane</location>
    </subcellularLocation>
</comment>
<dbReference type="InterPro" id="IPR012910">
    <property type="entry name" value="Plug_dom"/>
</dbReference>
<gene>
    <name evidence="7" type="ORF">BEN49_18925</name>
</gene>
<dbReference type="EMBL" id="MDZA01000041">
    <property type="protein sequence ID" value="OGX91693.1"/>
    <property type="molecule type" value="Genomic_DNA"/>
</dbReference>
<dbReference type="Pfam" id="PF14905">
    <property type="entry name" value="OMP_b-brl_3"/>
    <property type="match status" value="1"/>
</dbReference>
<dbReference type="Gene3D" id="2.170.130.10">
    <property type="entry name" value="TonB-dependent receptor, plug domain"/>
    <property type="match status" value="1"/>
</dbReference>
<sequence length="957" mass="104736">MPHFFRRISFVAFAFSLLCAVGAQAQGTVRGTVRDQQTQEPVIGASVSVEGTTIGTATDLDGAFSIAGVPAGPHALRLSSVGYAAKTVPGLAVATGKVVVVNTFMSGSNAALDEVVVTAQRRTNTEIAVISEVRNAQLVAVGVSSEQIVKSQDRDAAQIARRVPGVSIQDNRFVLIRGLTQRYNAVMLNDVLTPSSEVDTRAFAFDMIPSSVIDRMLIFKSGSAELPGDFAGGVIKVYTKRAPEENFTNLSVLGGYRDGTTFKDAQQYEGGKYDWLGFDSGKRSIPSNWPATLSGIGSTTARADLGRQLPNRWGVSTLKAAPDVRLSFNMGRRFEIGGKAVGTLTSVNYGNYRQAYNSRLTFYENGADRDQQAAAYDDQVYNNEVRLGVVQNFWLRLNGRSTLEFKNLFNQLGNSETVVRAGQDITQSSNDVRGFSERFESRSIYSGQLIGNHELANDRTTINWVGGFAYTHRTEPDWRRARYVRPIGATGPDGQLVAFGLVLPAAPSLTDAGRYFSKLNERVETGALNVVHRFGPDSTDQKGGLQLKAGLYAERKDRDFSARFFGYQSVGNTSAIRGQPIGQIFGPENLTGQNGALTLGETFDPSNAYTAYNTLAAGYASLTVPLGKFTGTAGFRAEYNDQRVNSQLLTGETVQGGRRLLSPLPSLNLTYNLNDKMLVRAAYASTINRPEFREIAPFRFYDFNLNANIQGNYDLRTAQVQNLDLRWELYPTTGELFTVGVFYKHFNNPIESYLLATAGGVNSLNYAFVNTQSAVNYGAEVEVRKSLSSISDASWLRRFSLVGNASYIFSRIDLGSTVNVPGTNGAVSPVNILDTQTQTRALQGQSPYLINLGAYYANEDSGTQISLLYNVAGPRIFSVGNVDNPTIFEAPRNVLDLVATKRLAKHWELRAAWQDVFNQPVKLAQDSDRNLKFSSSDQTVRTFRRGSYTTLGLTFSW</sequence>
<comment type="caution">
    <text evidence="7">The sequence shown here is derived from an EMBL/GenBank/DDBJ whole genome shotgun (WGS) entry which is preliminary data.</text>
</comment>
<dbReference type="PANTHER" id="PTHR40980">
    <property type="entry name" value="PLUG DOMAIN-CONTAINING PROTEIN"/>
    <property type="match status" value="1"/>
</dbReference>
<keyword evidence="8" id="KW-1185">Reference proteome</keyword>
<dbReference type="Gene3D" id="2.40.170.20">
    <property type="entry name" value="TonB-dependent receptor, beta-barrel domain"/>
    <property type="match status" value="1"/>
</dbReference>
<dbReference type="SUPFAM" id="SSF56935">
    <property type="entry name" value="Porins"/>
    <property type="match status" value="1"/>
</dbReference>
<evidence type="ECO:0008006" key="9">
    <source>
        <dbReference type="Google" id="ProtNLM"/>
    </source>
</evidence>
<dbReference type="InterPro" id="IPR036942">
    <property type="entry name" value="Beta-barrel_TonB_sf"/>
</dbReference>
<dbReference type="OrthoDB" id="9768470at2"/>
<evidence type="ECO:0000256" key="2">
    <source>
        <dbReference type="ARBA" id="ARBA00023136"/>
    </source>
</evidence>
<dbReference type="InterPro" id="IPR008969">
    <property type="entry name" value="CarboxyPept-like_regulatory"/>
</dbReference>
<evidence type="ECO:0000256" key="3">
    <source>
        <dbReference type="ARBA" id="ARBA00023237"/>
    </source>
</evidence>
<dbReference type="SUPFAM" id="SSF49464">
    <property type="entry name" value="Carboxypeptidase regulatory domain-like"/>
    <property type="match status" value="1"/>
</dbReference>
<dbReference type="Pfam" id="PF07715">
    <property type="entry name" value="Plug"/>
    <property type="match status" value="1"/>
</dbReference>
<reference evidence="7 8" key="1">
    <citation type="submission" date="2016-08" db="EMBL/GenBank/DDBJ databases">
        <title>Hymenobacter coccineus sp. nov., Hymenobacter lapidarius sp. nov. and Hymenobacter glacialis sp. nov., isolated from Antarctic soil.</title>
        <authorList>
            <person name="Sedlacek I."/>
            <person name="Kralova S."/>
            <person name="Kyrova K."/>
            <person name="Maslanova I."/>
            <person name="Stankova E."/>
            <person name="Vrbovska V."/>
            <person name="Nemec M."/>
            <person name="Bartak M."/>
            <person name="Svec P."/>
            <person name="Busse H.-J."/>
            <person name="Pantucek R."/>
        </authorList>
    </citation>
    <scope>NUCLEOTIDE SEQUENCE [LARGE SCALE GENOMIC DNA]</scope>
    <source>
        <strain evidence="7 8">CCM 8649</strain>
    </source>
</reference>
<feature type="domain" description="Outer membrane protein beta-barrel" evidence="6">
    <location>
        <begin position="606"/>
        <end position="944"/>
    </location>
</feature>
<evidence type="ECO:0000259" key="6">
    <source>
        <dbReference type="Pfam" id="PF14905"/>
    </source>
</evidence>
<proteinExistence type="predicted"/>
<dbReference type="Proteomes" id="UP000177506">
    <property type="component" value="Unassembled WGS sequence"/>
</dbReference>
<feature type="domain" description="TonB-dependent receptor plug" evidence="5">
    <location>
        <begin position="140"/>
        <end position="234"/>
    </location>
</feature>
<keyword evidence="3" id="KW-0998">Cell outer membrane</keyword>
<dbReference type="InterPro" id="IPR041700">
    <property type="entry name" value="OMP_b-brl_3"/>
</dbReference>
<keyword evidence="2" id="KW-0472">Membrane</keyword>
<evidence type="ECO:0000313" key="8">
    <source>
        <dbReference type="Proteomes" id="UP000177506"/>
    </source>
</evidence>
<evidence type="ECO:0000259" key="5">
    <source>
        <dbReference type="Pfam" id="PF07715"/>
    </source>
</evidence>
<dbReference type="PANTHER" id="PTHR40980:SF5">
    <property type="entry name" value="TONB-DEPENDENT RECEPTOR"/>
    <property type="match status" value="1"/>
</dbReference>
<dbReference type="GO" id="GO:0009279">
    <property type="term" value="C:cell outer membrane"/>
    <property type="evidence" value="ECO:0007669"/>
    <property type="project" value="UniProtKB-SubCell"/>
</dbReference>
<evidence type="ECO:0000313" key="7">
    <source>
        <dbReference type="EMBL" id="OGX91693.1"/>
    </source>
</evidence>
<dbReference type="Gene3D" id="2.60.40.1120">
    <property type="entry name" value="Carboxypeptidase-like, regulatory domain"/>
    <property type="match status" value="1"/>
</dbReference>
<feature type="chain" id="PRO_5009579794" description="TonB-dependent receptor" evidence="4">
    <location>
        <begin position="26"/>
        <end position="957"/>
    </location>
</feature>
<accession>A0A1G1TLF5</accession>
<evidence type="ECO:0000256" key="1">
    <source>
        <dbReference type="ARBA" id="ARBA00004442"/>
    </source>
</evidence>
<protein>
    <recommendedName>
        <fullName evidence="9">TonB-dependent receptor</fullName>
    </recommendedName>
</protein>
<name>A0A1G1TLF5_9BACT</name>